<comment type="subcellular location">
    <subcellularLocation>
        <location evidence="1">Membrane</location>
        <topology evidence="1">Single-pass membrane protein</topology>
    </subcellularLocation>
</comment>
<dbReference type="Pfam" id="PF13927">
    <property type="entry name" value="Ig_3"/>
    <property type="match status" value="3"/>
</dbReference>
<feature type="domain" description="Fibronectin type-III" evidence="14">
    <location>
        <begin position="1497"/>
        <end position="1592"/>
    </location>
</feature>
<dbReference type="InterPro" id="IPR036179">
    <property type="entry name" value="Ig-like_dom_sf"/>
</dbReference>
<dbReference type="InterPro" id="IPR003598">
    <property type="entry name" value="Ig_sub2"/>
</dbReference>
<feature type="compositionally biased region" description="Pro residues" evidence="10">
    <location>
        <begin position="1884"/>
        <end position="1893"/>
    </location>
</feature>
<dbReference type="Pfam" id="PF07679">
    <property type="entry name" value="I-set"/>
    <property type="match status" value="5"/>
</dbReference>
<dbReference type="InterPro" id="IPR003961">
    <property type="entry name" value="FN3_dom"/>
</dbReference>
<proteinExistence type="predicted"/>
<feature type="domain" description="Fibronectin type-III" evidence="14">
    <location>
        <begin position="1217"/>
        <end position="1308"/>
    </location>
</feature>
<feature type="domain" description="Fibronectin type-III" evidence="14">
    <location>
        <begin position="1400"/>
        <end position="1493"/>
    </location>
</feature>
<feature type="domain" description="Fibronectin type-III" evidence="14">
    <location>
        <begin position="912"/>
        <end position="1007"/>
    </location>
</feature>
<dbReference type="Proteomes" id="UP001187531">
    <property type="component" value="Unassembled WGS sequence"/>
</dbReference>
<dbReference type="CDD" id="cd00063">
    <property type="entry name" value="FN3"/>
    <property type="match status" value="6"/>
</dbReference>
<feature type="domain" description="Ig-like" evidence="13">
    <location>
        <begin position="713"/>
        <end position="806"/>
    </location>
</feature>
<dbReference type="FunFam" id="2.60.40.10:FF:000093">
    <property type="entry name" value="Down syndrome cell adhesion molecule, isoform B"/>
    <property type="match status" value="1"/>
</dbReference>
<feature type="domain" description="Ig-like" evidence="13">
    <location>
        <begin position="1310"/>
        <end position="1392"/>
    </location>
</feature>
<evidence type="ECO:0000256" key="7">
    <source>
        <dbReference type="ARBA" id="ARBA00023136"/>
    </source>
</evidence>
<feature type="region of interest" description="Disordered" evidence="10">
    <location>
        <begin position="1842"/>
        <end position="1964"/>
    </location>
</feature>
<evidence type="ECO:0000313" key="16">
    <source>
        <dbReference type="Proteomes" id="UP001187531"/>
    </source>
</evidence>
<dbReference type="FunFam" id="2.60.40.10:FF:000310">
    <property type="entry name" value="Down syndrome cell adhesion molecule, isoform D"/>
    <property type="match status" value="1"/>
</dbReference>
<feature type="domain" description="Fibronectin type-III" evidence="14">
    <location>
        <begin position="1012"/>
        <end position="1116"/>
    </location>
</feature>
<feature type="transmembrane region" description="Helical" evidence="11">
    <location>
        <begin position="1614"/>
        <end position="1635"/>
    </location>
</feature>
<dbReference type="PANTHER" id="PTHR10075">
    <property type="entry name" value="BASIGIN RELATED"/>
    <property type="match status" value="1"/>
</dbReference>
<dbReference type="FunFam" id="2.60.40.10:FF:000324">
    <property type="entry name" value="Down syndrome cell adhesion molecule, isoform D"/>
    <property type="match status" value="1"/>
</dbReference>
<dbReference type="SMART" id="SM00060">
    <property type="entry name" value="FN3"/>
    <property type="match status" value="6"/>
</dbReference>
<dbReference type="FunFam" id="2.60.40.10:FF:000719">
    <property type="entry name" value="nephrin isoform X1"/>
    <property type="match status" value="1"/>
</dbReference>
<dbReference type="InterPro" id="IPR021012">
    <property type="entry name" value="Dscam1_C"/>
</dbReference>
<dbReference type="Pfam" id="PF25059">
    <property type="entry name" value="FN3_DSCAM-DSCAML_C"/>
    <property type="match status" value="1"/>
</dbReference>
<evidence type="ECO:0000256" key="12">
    <source>
        <dbReference type="SAM" id="SignalP"/>
    </source>
</evidence>
<dbReference type="FunFam" id="2.60.40.10:FF:000410">
    <property type="entry name" value="Down syndrome cell adhesion molecule, isoform H"/>
    <property type="match status" value="1"/>
</dbReference>
<dbReference type="SMART" id="SM00408">
    <property type="entry name" value="IGc2"/>
    <property type="match status" value="9"/>
</dbReference>
<dbReference type="GO" id="GO:0007411">
    <property type="term" value="P:axon guidance"/>
    <property type="evidence" value="ECO:0007669"/>
    <property type="project" value="TreeGrafter"/>
</dbReference>
<keyword evidence="8" id="KW-1015">Disulfide bond</keyword>
<reference evidence="15" key="1">
    <citation type="submission" date="2023-07" db="EMBL/GenBank/DDBJ databases">
        <title>Chromosome-level genome assembly of Artemia franciscana.</title>
        <authorList>
            <person name="Jo E."/>
        </authorList>
    </citation>
    <scope>NUCLEOTIDE SEQUENCE</scope>
    <source>
        <tissue evidence="15">Whole body</tissue>
    </source>
</reference>
<organism evidence="15 16">
    <name type="scientific">Artemia franciscana</name>
    <name type="common">Brine shrimp</name>
    <name type="synonym">Artemia sanfranciscana</name>
    <dbReference type="NCBI Taxonomy" id="6661"/>
    <lineage>
        <taxon>Eukaryota</taxon>
        <taxon>Metazoa</taxon>
        <taxon>Ecdysozoa</taxon>
        <taxon>Arthropoda</taxon>
        <taxon>Crustacea</taxon>
        <taxon>Branchiopoda</taxon>
        <taxon>Anostraca</taxon>
        <taxon>Artemiidae</taxon>
        <taxon>Artemia</taxon>
    </lineage>
</organism>
<dbReference type="SUPFAM" id="SSF48726">
    <property type="entry name" value="Immunoglobulin"/>
    <property type="match status" value="9"/>
</dbReference>
<comment type="caution">
    <text evidence="15">The sequence shown here is derived from an EMBL/GenBank/DDBJ whole genome shotgun (WGS) entry which is preliminary data.</text>
</comment>
<feature type="domain" description="Ig-like" evidence="13">
    <location>
        <begin position="428"/>
        <end position="523"/>
    </location>
</feature>
<feature type="signal peptide" evidence="12">
    <location>
        <begin position="1"/>
        <end position="24"/>
    </location>
</feature>
<dbReference type="PANTHER" id="PTHR10075:SF53">
    <property type="entry name" value="DOWN SYNDROME CELL ADHESION MOLECULE 1, ISOFORM BQ"/>
    <property type="match status" value="1"/>
</dbReference>
<feature type="compositionally biased region" description="Low complexity" evidence="10">
    <location>
        <begin position="1904"/>
        <end position="1915"/>
    </location>
</feature>
<evidence type="ECO:0000256" key="4">
    <source>
        <dbReference type="ARBA" id="ARBA00022737"/>
    </source>
</evidence>
<evidence type="ECO:0000256" key="6">
    <source>
        <dbReference type="ARBA" id="ARBA00022989"/>
    </source>
</evidence>
<keyword evidence="16" id="KW-1185">Reference proteome</keyword>
<dbReference type="GO" id="GO:0005886">
    <property type="term" value="C:plasma membrane"/>
    <property type="evidence" value="ECO:0007669"/>
    <property type="project" value="TreeGrafter"/>
</dbReference>
<dbReference type="GO" id="GO:0042802">
    <property type="term" value="F:identical protein binding"/>
    <property type="evidence" value="ECO:0007669"/>
    <property type="project" value="UniProtKB-ARBA"/>
</dbReference>
<protein>
    <recommendedName>
        <fullName evidence="17">Down syndrome cell adhesion molecule-like protein Dscam2</fullName>
    </recommendedName>
</protein>
<dbReference type="GO" id="GO:0070593">
    <property type="term" value="P:dendrite self-avoidance"/>
    <property type="evidence" value="ECO:0007669"/>
    <property type="project" value="TreeGrafter"/>
</dbReference>
<keyword evidence="9" id="KW-0393">Immunoglobulin domain</keyword>
<evidence type="ECO:0000256" key="9">
    <source>
        <dbReference type="ARBA" id="ARBA00023319"/>
    </source>
</evidence>
<keyword evidence="7 11" id="KW-0472">Membrane</keyword>
<dbReference type="CDD" id="cd20958">
    <property type="entry name" value="IgI_5_Dscam"/>
    <property type="match status" value="1"/>
</dbReference>
<evidence type="ECO:0000256" key="10">
    <source>
        <dbReference type="SAM" id="MobiDB-lite"/>
    </source>
</evidence>
<dbReference type="Pfam" id="PF00041">
    <property type="entry name" value="fn3"/>
    <property type="match status" value="5"/>
</dbReference>
<dbReference type="GO" id="GO:0098632">
    <property type="term" value="F:cell-cell adhesion mediator activity"/>
    <property type="evidence" value="ECO:0007669"/>
    <property type="project" value="TreeGrafter"/>
</dbReference>
<dbReference type="FunFam" id="2.60.40.10:FF:000017">
    <property type="entry name" value="Down syndrome cell adhesion molecule b"/>
    <property type="match status" value="2"/>
</dbReference>
<evidence type="ECO:0000256" key="5">
    <source>
        <dbReference type="ARBA" id="ARBA00022889"/>
    </source>
</evidence>
<keyword evidence="4" id="KW-0677">Repeat</keyword>
<feature type="domain" description="Ig-like" evidence="13">
    <location>
        <begin position="811"/>
        <end position="903"/>
    </location>
</feature>
<feature type="domain" description="Ig-like" evidence="13">
    <location>
        <begin position="31"/>
        <end position="124"/>
    </location>
</feature>
<keyword evidence="6 11" id="KW-1133">Transmembrane helix</keyword>
<feature type="compositionally biased region" description="Polar residues" evidence="10">
    <location>
        <begin position="1842"/>
        <end position="1854"/>
    </location>
</feature>
<feature type="domain" description="Ig-like" evidence="13">
    <location>
        <begin position="526"/>
        <end position="610"/>
    </location>
</feature>
<evidence type="ECO:0000313" key="15">
    <source>
        <dbReference type="EMBL" id="KAK2707091.1"/>
    </source>
</evidence>
<dbReference type="InterPro" id="IPR013783">
    <property type="entry name" value="Ig-like_fold"/>
</dbReference>
<evidence type="ECO:0000256" key="2">
    <source>
        <dbReference type="ARBA" id="ARBA00022692"/>
    </source>
</evidence>
<dbReference type="InterPro" id="IPR003599">
    <property type="entry name" value="Ig_sub"/>
</dbReference>
<dbReference type="GO" id="GO:0030424">
    <property type="term" value="C:axon"/>
    <property type="evidence" value="ECO:0007669"/>
    <property type="project" value="TreeGrafter"/>
</dbReference>
<dbReference type="FunFam" id="2.60.40.10:FF:000230">
    <property type="entry name" value="Down syndrome cell adhesion molecule, isoform D"/>
    <property type="match status" value="1"/>
</dbReference>
<dbReference type="CDD" id="cd20956">
    <property type="entry name" value="IgI_4_Dscam"/>
    <property type="match status" value="1"/>
</dbReference>
<dbReference type="Gene3D" id="2.60.40.10">
    <property type="entry name" value="Immunoglobulins"/>
    <property type="match status" value="16"/>
</dbReference>
<dbReference type="PROSITE" id="PS50853">
    <property type="entry name" value="FN3"/>
    <property type="match status" value="6"/>
</dbReference>
<feature type="domain" description="Ig-like" evidence="13">
    <location>
        <begin position="340"/>
        <end position="420"/>
    </location>
</feature>
<dbReference type="SUPFAM" id="SSF49265">
    <property type="entry name" value="Fibronectin type III"/>
    <property type="match status" value="3"/>
</dbReference>
<keyword evidence="2 11" id="KW-0812">Transmembrane</keyword>
<gene>
    <name evidence="15" type="ORF">QYM36_014949</name>
</gene>
<dbReference type="EMBL" id="JAVRJZ010000019">
    <property type="protein sequence ID" value="KAK2707091.1"/>
    <property type="molecule type" value="Genomic_DNA"/>
</dbReference>
<evidence type="ECO:0008006" key="17">
    <source>
        <dbReference type="Google" id="ProtNLM"/>
    </source>
</evidence>
<feature type="domain" description="Fibronectin type-III" evidence="14">
    <location>
        <begin position="1117"/>
        <end position="1213"/>
    </location>
</feature>
<dbReference type="FunFam" id="2.60.40.10:FF:000498">
    <property type="entry name" value="Down syndrome cell adhesion molecule, isoform J"/>
    <property type="match status" value="1"/>
</dbReference>
<dbReference type="InterPro" id="IPR007110">
    <property type="entry name" value="Ig-like_dom"/>
</dbReference>
<evidence type="ECO:0000256" key="1">
    <source>
        <dbReference type="ARBA" id="ARBA00004167"/>
    </source>
</evidence>
<dbReference type="PROSITE" id="PS50835">
    <property type="entry name" value="IG_LIKE"/>
    <property type="match status" value="9"/>
</dbReference>
<dbReference type="InterPro" id="IPR036116">
    <property type="entry name" value="FN3_sf"/>
</dbReference>
<accession>A0AA88HGN5</accession>
<feature type="domain" description="Ig-like" evidence="13">
    <location>
        <begin position="243"/>
        <end position="336"/>
    </location>
</feature>
<feature type="compositionally biased region" description="Polar residues" evidence="10">
    <location>
        <begin position="1925"/>
        <end position="1938"/>
    </location>
</feature>
<evidence type="ECO:0000259" key="14">
    <source>
        <dbReference type="PROSITE" id="PS50853"/>
    </source>
</evidence>
<keyword evidence="3 12" id="KW-0732">Signal</keyword>
<dbReference type="FunFam" id="2.60.40.10:FF:000394">
    <property type="entry name" value="Down syndrome cell adhesion molecule, isoform J"/>
    <property type="match status" value="1"/>
</dbReference>
<sequence length="1996" mass="218904">MDVHKWIKLVIFGILSCKFGITSGDDITSGPVFLTEPRNRIDFSNTTGTVIECAATGNPQPEIIWVLQDGTKVSDVPGLRQVQSSGSLVFPPFRAEDYRQEVHAQTYRCKGTNAVGTIVSRDVQVRAVVSQDYDVDVNKEYVIRGNSAIVKCLYPSFVAEFLVVDSWISETETEFREVYLASTNHDSKYLVLPSGELHIRDVTPEDGFKTFRCRTKHRLTGETKLSATAGRLVITEPIGKTSPKIPKGFDFNVVKVTNGVSYVLLCEGQASPPPIFRWYKFIDGQVGGKLPVKLDDRVKQVSGTLIIRDAKVGDSGKYLCVVNNSVGGESVETILTVTAPLSASVEPASQTAEYGRPAVFTCNPEGNPIKSLSWYKDGKALPGANESVLKIESVKKDDKGMYQCFVRNDHESAQFTAELKLGGKFDPPQLLSTFPERTIQPGPTVSLKCSASGNPLPEITWEIDGKRITNTDRYQINQLTPSASEVVSFLNISSITTNDGGLYVCKASSKVGVSEHSARQNVYGMPFVKSMEKMSIVAGETMYINCPYAGHPIDSISWERGGRILPINKRQQIYPNGTLVVEGVQRNADQGSYTCVVKSSPGYSAKGTVEVQVMVLPKILPFDFGLDPIFLGGTTQVTCLVSEGDLPLDIQWNFLGSEISSRVGITTTRASSRISYLVIEPVIPGHRGVYTCRASNSAGVAEFSAELYVHVPPRWIIEPTDKAFAQGSEAKIECKADGFPKPTLSWKRATGSTPGDYRDIKTNSGTVRVEDGTLTMSNIQKSSEGYYLCEASNGIGAGLSAVIYVSVQAPPHFEIKFRNQTARRNEPVVLQCEAKGEKPIGILWNMNNKRLEPKSDNRYTIREEILQSGVMSDLSIRKLDRSDSALYTCVATNAFGSDDTSINLIVQEVPETPSGLKVLDKSGRVVQLQWTAPYDGNAPITRYLIEYKLIKGDWNNDIERVLVPGSATVAGVYNLRPSTNYHFRLIAENEVGASEPSSTVTIVTAEEVPSGPPRGVKVEALDQSTLKVMWKPPSREHWNGDILGYYVGYKLGSSDKPFLFETVEFNRDHSKEHSLQINNLKTYTEYSVVVQAFNKVGAGPMSEEVIQFTGEGTPDQPPQDFTCATLTSTTIGVSWSSPPLANANGVIKGYKVIYAPAKLWFDEASKDTKITSQSETVLHGLKKYTNYSITILAYTGGGDGVKATPMHCYTEQDVPDAPQSVKALQMSPESILISWLSPEYPNGIITQYTVYVQEAEREEIRSHRVPSFQLSFEASGLKEDRYNFWVTASTVIGEGEQSKQVSISPSSRVPAKIASFDDKFTVNFKDDIKLPCQAVGIPVPELQWRIKGSAFVPSDRHRLLPDGSLLIREVSRDDAGEYSCSVENPYGQDTISHILTVHAPPSPPAVSLTSSTTSSISIKLKPKKEETAPIYSYIVHYKPEFGEWEQIQIANSQLEYTVEGLQCGQKYQLYASAQNTIGTGEGSEIIHTRTKGSGPTKPEASKFLEPSSNSVTLHLGTFSDGGCPMLYFVVEYKIRSSSDWTLVTNSLKPGGNFVVLDLAPGSWYNLKVTAHNNAGFAVAEYEFATLTVTGATIAPASDSANNEEILKLLMNLNLIVPICAAILVIIAAIVVIIVLKRSNNHYPKDDMVYSQSVNHSTLGKQNQLRDELGYIPPPNRKLPPVPGNNYNTVDRIKRGTLRSHATWNPRQKHMYEELALEKGTLRTLPDGSHLYARAGDFAGMEDEIAPYATFHLLGFREEMDPGLPSGQMQGMNPQQFQTMPHSSGMNGGQMDSNFIHQRNASQSMPRQQAHLAVAPQRPADFGPQYDDPANCEDPGYQYAQTQSQYGGQSVTYDQPSDAYGTRSNPSMRRSVGGPAAGTGRMILPPYPEPPAPPTRGISQQQPTNNYVNSSMYSSNQFPPPPPSTADLSTSSNNDSGITEGSEPDNDRDQLINRGGLMKPGSRDALTTEEMRKLIEKNEASNHVGNGLTAMYDTVNV</sequence>
<feature type="chain" id="PRO_5041714831" description="Down syndrome cell adhesion molecule-like protein Dscam2" evidence="12">
    <location>
        <begin position="25"/>
        <end position="1996"/>
    </location>
</feature>
<dbReference type="InterPro" id="IPR056754">
    <property type="entry name" value="DSCAM/DSCAML_C"/>
</dbReference>
<evidence type="ECO:0000259" key="13">
    <source>
        <dbReference type="PROSITE" id="PS50835"/>
    </source>
</evidence>
<evidence type="ECO:0000256" key="3">
    <source>
        <dbReference type="ARBA" id="ARBA00022729"/>
    </source>
</evidence>
<feature type="domain" description="Ig-like" evidence="13">
    <location>
        <begin position="617"/>
        <end position="708"/>
    </location>
</feature>
<dbReference type="GO" id="GO:0007156">
    <property type="term" value="P:homophilic cell adhesion via plasma membrane adhesion molecules"/>
    <property type="evidence" value="ECO:0007669"/>
    <property type="project" value="TreeGrafter"/>
</dbReference>
<name>A0AA88HGN5_ARTSF</name>
<dbReference type="SMART" id="SM00409">
    <property type="entry name" value="IG"/>
    <property type="match status" value="9"/>
</dbReference>
<evidence type="ECO:0000256" key="11">
    <source>
        <dbReference type="SAM" id="Phobius"/>
    </source>
</evidence>
<dbReference type="FunFam" id="2.60.40.10:FF:000104">
    <property type="entry name" value="Down syndrome cell adhesion molecule b"/>
    <property type="match status" value="1"/>
</dbReference>
<keyword evidence="5" id="KW-0130">Cell adhesion</keyword>
<dbReference type="InterPro" id="IPR013098">
    <property type="entry name" value="Ig_I-set"/>
</dbReference>
<evidence type="ECO:0000256" key="8">
    <source>
        <dbReference type="ARBA" id="ARBA00023157"/>
    </source>
</evidence>
<dbReference type="Pfam" id="PF12355">
    <property type="entry name" value="Dscam_C"/>
    <property type="match status" value="1"/>
</dbReference>